<evidence type="ECO:0000313" key="3">
    <source>
        <dbReference type="Proteomes" id="UP000242791"/>
    </source>
</evidence>
<gene>
    <name evidence="2" type="ORF">ACJ73_08573</name>
</gene>
<feature type="non-terminal residue" evidence="2">
    <location>
        <position position="1"/>
    </location>
</feature>
<evidence type="ECO:0000313" key="2">
    <source>
        <dbReference type="EMBL" id="OJD20094.1"/>
    </source>
</evidence>
<sequence>WVLSDRWGLGQWQLERMRGKDRPSTHRAENDLKGSSPEQMTKEDPELAAGSGNASSRCQCFSHVTFTRGFYRRKAVFWID</sequence>
<dbReference type="EMBL" id="LGTZ01002068">
    <property type="protein sequence ID" value="OJD20094.1"/>
    <property type="molecule type" value="Genomic_DNA"/>
</dbReference>
<name>A0A1J9PUY4_9EURO</name>
<reference evidence="2 3" key="1">
    <citation type="submission" date="2015-08" db="EMBL/GenBank/DDBJ databases">
        <title>Emmonsia species relationships and genome sequence.</title>
        <authorList>
            <person name="Cuomo C.A."/>
            <person name="Schwartz I.S."/>
            <person name="Kenyon C."/>
            <person name="De Hoog G.S."/>
            <person name="Govender N.P."/>
            <person name="Botha A."/>
            <person name="Moreno L."/>
            <person name="De Vries M."/>
            <person name="Munoz J.F."/>
            <person name="Stielow J.B."/>
        </authorList>
    </citation>
    <scope>NUCLEOTIDE SEQUENCE [LARGE SCALE GENOMIC DNA]</scope>
    <source>
        <strain evidence="2 3">EI222</strain>
    </source>
</reference>
<feature type="region of interest" description="Disordered" evidence="1">
    <location>
        <begin position="17"/>
        <end position="55"/>
    </location>
</feature>
<dbReference type="VEuPathDB" id="FungiDB:ACJ73_08573"/>
<organism evidence="2 3">
    <name type="scientific">Blastomyces percursus</name>
    <dbReference type="NCBI Taxonomy" id="1658174"/>
    <lineage>
        <taxon>Eukaryota</taxon>
        <taxon>Fungi</taxon>
        <taxon>Dikarya</taxon>
        <taxon>Ascomycota</taxon>
        <taxon>Pezizomycotina</taxon>
        <taxon>Eurotiomycetes</taxon>
        <taxon>Eurotiomycetidae</taxon>
        <taxon>Onygenales</taxon>
        <taxon>Ajellomycetaceae</taxon>
        <taxon>Blastomyces</taxon>
    </lineage>
</organism>
<evidence type="ECO:0000256" key="1">
    <source>
        <dbReference type="SAM" id="MobiDB-lite"/>
    </source>
</evidence>
<accession>A0A1J9PUY4</accession>
<dbReference type="AlphaFoldDB" id="A0A1J9PUY4"/>
<protein>
    <submittedName>
        <fullName evidence="2">Uncharacterized protein</fullName>
    </submittedName>
</protein>
<keyword evidence="3" id="KW-1185">Reference proteome</keyword>
<comment type="caution">
    <text evidence="2">The sequence shown here is derived from an EMBL/GenBank/DDBJ whole genome shotgun (WGS) entry which is preliminary data.</text>
</comment>
<feature type="compositionally biased region" description="Basic and acidic residues" evidence="1">
    <location>
        <begin position="17"/>
        <end position="32"/>
    </location>
</feature>
<proteinExistence type="predicted"/>
<dbReference type="Proteomes" id="UP000242791">
    <property type="component" value="Unassembled WGS sequence"/>
</dbReference>